<proteinExistence type="predicted"/>
<dbReference type="EMBL" id="JACIFP010000001">
    <property type="protein sequence ID" value="MBB4135295.1"/>
    <property type="molecule type" value="Genomic_DNA"/>
</dbReference>
<dbReference type="InterPro" id="IPR003594">
    <property type="entry name" value="HATPase_dom"/>
</dbReference>
<evidence type="ECO:0000259" key="2">
    <source>
        <dbReference type="Pfam" id="PF02518"/>
    </source>
</evidence>
<name>A0A840ER31_9ACTN</name>
<evidence type="ECO:0000313" key="4">
    <source>
        <dbReference type="Proteomes" id="UP000551501"/>
    </source>
</evidence>
<feature type="transmembrane region" description="Helical" evidence="1">
    <location>
        <begin position="39"/>
        <end position="58"/>
    </location>
</feature>
<accession>A0A840ER31</accession>
<feature type="transmembrane region" description="Helical" evidence="1">
    <location>
        <begin position="159"/>
        <end position="179"/>
    </location>
</feature>
<feature type="transmembrane region" description="Helical" evidence="1">
    <location>
        <begin position="103"/>
        <end position="122"/>
    </location>
</feature>
<dbReference type="Gene3D" id="3.30.565.10">
    <property type="entry name" value="Histidine kinase-like ATPase, C-terminal domain"/>
    <property type="match status" value="1"/>
</dbReference>
<dbReference type="SUPFAM" id="SSF55874">
    <property type="entry name" value="ATPase domain of HSP90 chaperone/DNA topoisomerase II/histidine kinase"/>
    <property type="match status" value="1"/>
</dbReference>
<dbReference type="InterPro" id="IPR036890">
    <property type="entry name" value="HATPase_C_sf"/>
</dbReference>
<keyword evidence="4" id="KW-1185">Reference proteome</keyword>
<comment type="caution">
    <text evidence="3">The sequence shown here is derived from an EMBL/GenBank/DDBJ whole genome shotgun (WGS) entry which is preliminary data.</text>
</comment>
<organism evidence="3 4">
    <name type="scientific">Gordonia humi</name>
    <dbReference type="NCBI Taxonomy" id="686429"/>
    <lineage>
        <taxon>Bacteria</taxon>
        <taxon>Bacillati</taxon>
        <taxon>Actinomycetota</taxon>
        <taxon>Actinomycetes</taxon>
        <taxon>Mycobacteriales</taxon>
        <taxon>Gordoniaceae</taxon>
        <taxon>Gordonia</taxon>
    </lineage>
</organism>
<evidence type="ECO:0000256" key="1">
    <source>
        <dbReference type="SAM" id="Phobius"/>
    </source>
</evidence>
<protein>
    <recommendedName>
        <fullName evidence="2">Histidine kinase/HSP90-like ATPase domain-containing protein</fullName>
    </recommendedName>
</protein>
<keyword evidence="1" id="KW-0472">Membrane</keyword>
<keyword evidence="1" id="KW-1133">Transmembrane helix</keyword>
<dbReference type="Proteomes" id="UP000551501">
    <property type="component" value="Unassembled WGS sequence"/>
</dbReference>
<feature type="transmembrane region" description="Helical" evidence="1">
    <location>
        <begin position="12"/>
        <end position="33"/>
    </location>
</feature>
<sequence length="389" mass="40391">MNEYRLRRAAALTVAVCTVVVACISVLALVRGAQITRFWWTPVSLTMIVGSALVLFVVARPVAGRGLDALVYAILTIGAANLLALALWFVAWTGRTSAVVGSPPVWVANTVALPAVALATVARLRWAMTYAVVALGTLALVQQQAGFGGVGADAFANQVMTLALLGVFLTMLAGALRIARDVDARRAAVLVEAVESATAAARTAEDRRLDVVVRDRIIAVLRDIGVGRPDERHRADAAVALADLDGSLAGTHRPTETAAASVAIRFRETVTAFGDDDVLVSMEAAVDAADLPDDVVDVLGDALSEAVGNALTHAGPDASTVVVGRIADAGVRIRVFDDGLGFDLDRVAADRSGIALGIVGRLASLPGGSADIRTSPDEGTMVSLEWSRA</sequence>
<dbReference type="RefSeq" id="WP_183370355.1">
    <property type="nucleotide sequence ID" value="NZ_BAABHL010000127.1"/>
</dbReference>
<evidence type="ECO:0000313" key="3">
    <source>
        <dbReference type="EMBL" id="MBB4135295.1"/>
    </source>
</evidence>
<dbReference type="PROSITE" id="PS51257">
    <property type="entry name" value="PROKAR_LIPOPROTEIN"/>
    <property type="match status" value="1"/>
</dbReference>
<reference evidence="3 4" key="1">
    <citation type="submission" date="2020-08" db="EMBL/GenBank/DDBJ databases">
        <title>Sequencing the genomes of 1000 actinobacteria strains.</title>
        <authorList>
            <person name="Klenk H.-P."/>
        </authorList>
    </citation>
    <scope>NUCLEOTIDE SEQUENCE [LARGE SCALE GENOMIC DNA]</scope>
    <source>
        <strain evidence="3 4">DSM 45298</strain>
    </source>
</reference>
<gene>
    <name evidence="3" type="ORF">BKA16_001847</name>
</gene>
<dbReference type="Pfam" id="PF02518">
    <property type="entry name" value="HATPase_c"/>
    <property type="match status" value="1"/>
</dbReference>
<dbReference type="AlphaFoldDB" id="A0A840ER31"/>
<keyword evidence="1" id="KW-0812">Transmembrane</keyword>
<feature type="domain" description="Histidine kinase/HSP90-like ATPase" evidence="2">
    <location>
        <begin position="299"/>
        <end position="386"/>
    </location>
</feature>
<feature type="transmembrane region" description="Helical" evidence="1">
    <location>
        <begin position="70"/>
        <end position="91"/>
    </location>
</feature>